<protein>
    <submittedName>
        <fullName evidence="2 4">Uncharacterized protein</fullName>
    </submittedName>
</protein>
<feature type="compositionally biased region" description="Polar residues" evidence="1">
    <location>
        <begin position="187"/>
        <end position="210"/>
    </location>
</feature>
<reference evidence="2 4" key="1">
    <citation type="journal article" date="2020" name="Stud. Mycol.">
        <title>101 Dothideomycetes genomes: a test case for predicting lifestyles and emergence of pathogens.</title>
        <authorList>
            <person name="Haridas S."/>
            <person name="Albert R."/>
            <person name="Binder M."/>
            <person name="Bloem J."/>
            <person name="Labutti K."/>
            <person name="Salamov A."/>
            <person name="Andreopoulos B."/>
            <person name="Baker S."/>
            <person name="Barry K."/>
            <person name="Bills G."/>
            <person name="Bluhm B."/>
            <person name="Cannon C."/>
            <person name="Castanera R."/>
            <person name="Culley D."/>
            <person name="Daum C."/>
            <person name="Ezra D."/>
            <person name="Gonzalez J."/>
            <person name="Henrissat B."/>
            <person name="Kuo A."/>
            <person name="Liang C."/>
            <person name="Lipzen A."/>
            <person name="Lutzoni F."/>
            <person name="Magnuson J."/>
            <person name="Mondo S."/>
            <person name="Nolan M."/>
            <person name="Ohm R."/>
            <person name="Pangilinan J."/>
            <person name="Park H.-J."/>
            <person name="Ramirez L."/>
            <person name="Alfaro M."/>
            <person name="Sun H."/>
            <person name="Tritt A."/>
            <person name="Yoshinaga Y."/>
            <person name="Zwiers L.-H."/>
            <person name="Turgeon B."/>
            <person name="Goodwin S."/>
            <person name="Spatafora J."/>
            <person name="Crous P."/>
            <person name="Grigoriev I."/>
        </authorList>
    </citation>
    <scope>NUCLEOTIDE SEQUENCE</scope>
    <source>
        <strain evidence="2 4">CBS 304.34</strain>
    </source>
</reference>
<sequence>MPAVTATRAGTGRRQRWPRPSCDLSRTLLPASRCACNLQRRAITGGHGGVFAAAASSRACCVRIRRAAKGLAAAASICNARPATCHLPPAACHLAPPSESTPAQPRDTCIGIRVRPASVAGLSLLLRCCFAAAALLPWRGELQALAVLACSRSLALRESASCVCDLVSSRRDSHSTSPSQSHGVRATSPQSEARSGPQARSSCTESSRASLTRHSRASLQIIHRDPVAVGVVGAVPPINWLRAAPGTAVVLSRTATSLEQGPSCLRHHGGYREFRPAQNDDKIHAASPAANTIPSMLVRPPWAPCTAGMCASGSIPRPSTSGRLKSKDESKAGDLGARGAQEPVLPLMFRRLTERVRRLASTQVY</sequence>
<feature type="region of interest" description="Disordered" evidence="1">
    <location>
        <begin position="313"/>
        <end position="339"/>
    </location>
</feature>
<evidence type="ECO:0000256" key="1">
    <source>
        <dbReference type="SAM" id="MobiDB-lite"/>
    </source>
</evidence>
<reference evidence="4" key="3">
    <citation type="submission" date="2025-04" db="UniProtKB">
        <authorList>
            <consortium name="RefSeq"/>
        </authorList>
    </citation>
    <scope>IDENTIFICATION</scope>
    <source>
        <strain evidence="4">CBS 304.34</strain>
    </source>
</reference>
<keyword evidence="3" id="KW-1185">Reference proteome</keyword>
<feature type="region of interest" description="Disordered" evidence="1">
    <location>
        <begin position="170"/>
        <end position="211"/>
    </location>
</feature>
<proteinExistence type="predicted"/>
<dbReference type="GeneID" id="54464673"/>
<gene>
    <name evidence="2 4" type="ORF">BDZ99DRAFT_501051</name>
</gene>
<dbReference type="AlphaFoldDB" id="A0A6A6YE13"/>
<name>A0A6A6YE13_9PEZI</name>
<evidence type="ECO:0000313" key="2">
    <source>
        <dbReference type="EMBL" id="KAF2807061.1"/>
    </source>
</evidence>
<reference evidence="4" key="2">
    <citation type="submission" date="2020-04" db="EMBL/GenBank/DDBJ databases">
        <authorList>
            <consortium name="NCBI Genome Project"/>
        </authorList>
    </citation>
    <scope>NUCLEOTIDE SEQUENCE</scope>
    <source>
        <strain evidence="4">CBS 304.34</strain>
    </source>
</reference>
<dbReference type="RefSeq" id="XP_033574025.1">
    <property type="nucleotide sequence ID" value="XM_033723780.1"/>
</dbReference>
<dbReference type="EMBL" id="MU003706">
    <property type="protein sequence ID" value="KAF2807061.1"/>
    <property type="molecule type" value="Genomic_DNA"/>
</dbReference>
<organism evidence="2">
    <name type="scientific">Mytilinidion resinicola</name>
    <dbReference type="NCBI Taxonomy" id="574789"/>
    <lineage>
        <taxon>Eukaryota</taxon>
        <taxon>Fungi</taxon>
        <taxon>Dikarya</taxon>
        <taxon>Ascomycota</taxon>
        <taxon>Pezizomycotina</taxon>
        <taxon>Dothideomycetes</taxon>
        <taxon>Pleosporomycetidae</taxon>
        <taxon>Mytilinidiales</taxon>
        <taxon>Mytilinidiaceae</taxon>
        <taxon>Mytilinidion</taxon>
    </lineage>
</organism>
<evidence type="ECO:0000313" key="4">
    <source>
        <dbReference type="RefSeq" id="XP_033574025.1"/>
    </source>
</evidence>
<dbReference type="Proteomes" id="UP000504636">
    <property type="component" value="Unplaced"/>
</dbReference>
<evidence type="ECO:0000313" key="3">
    <source>
        <dbReference type="Proteomes" id="UP000504636"/>
    </source>
</evidence>
<accession>A0A6A6YE13</accession>